<proteinExistence type="predicted"/>
<name>A0A2M3ZQ51_9DIPT</name>
<organism evidence="1">
    <name type="scientific">Anopheles braziliensis</name>
    <dbReference type="NCBI Taxonomy" id="58242"/>
    <lineage>
        <taxon>Eukaryota</taxon>
        <taxon>Metazoa</taxon>
        <taxon>Ecdysozoa</taxon>
        <taxon>Arthropoda</taxon>
        <taxon>Hexapoda</taxon>
        <taxon>Insecta</taxon>
        <taxon>Pterygota</taxon>
        <taxon>Neoptera</taxon>
        <taxon>Endopterygota</taxon>
        <taxon>Diptera</taxon>
        <taxon>Nematocera</taxon>
        <taxon>Culicoidea</taxon>
        <taxon>Culicidae</taxon>
        <taxon>Anophelinae</taxon>
        <taxon>Anopheles</taxon>
    </lineage>
</organism>
<reference evidence="1" key="1">
    <citation type="submission" date="2018-01" db="EMBL/GenBank/DDBJ databases">
        <title>An insight into the sialome of Amazonian anophelines.</title>
        <authorList>
            <person name="Ribeiro J.M."/>
            <person name="Scarpassa V."/>
            <person name="Calvo E."/>
        </authorList>
    </citation>
    <scope>NUCLEOTIDE SEQUENCE</scope>
    <source>
        <tissue evidence="1">Salivary glands</tissue>
    </source>
</reference>
<dbReference type="AlphaFoldDB" id="A0A2M3ZQ51"/>
<accession>A0A2M3ZQ51</accession>
<protein>
    <submittedName>
        <fullName evidence="1">Putative secreted peptide</fullName>
    </submittedName>
</protein>
<evidence type="ECO:0000313" key="1">
    <source>
        <dbReference type="EMBL" id="MBW30615.1"/>
    </source>
</evidence>
<dbReference type="EMBL" id="GGFM01009864">
    <property type="protein sequence ID" value="MBW30615.1"/>
    <property type="molecule type" value="Transcribed_RNA"/>
</dbReference>
<sequence>MRSSMLKKHDYATRARWRKVRYGLLLLIVLFKRCAGRIINLREKKAKVTTTHTERERPWQNVTRTHGSVAARTTAGMVVLSFYRS</sequence>